<name>A0ABD5YC62_9EURY</name>
<dbReference type="Proteomes" id="UP001596432">
    <property type="component" value="Unassembled WGS sequence"/>
</dbReference>
<dbReference type="RefSeq" id="WP_382262003.1">
    <property type="nucleotide sequence ID" value="NZ_JBHTAS010000003.1"/>
</dbReference>
<proteinExistence type="predicted"/>
<comment type="caution">
    <text evidence="1">The sequence shown here is derived from an EMBL/GenBank/DDBJ whole genome shotgun (WGS) entry which is preliminary data.</text>
</comment>
<accession>A0ABD5YC62</accession>
<organism evidence="1 2">
    <name type="scientific">Halosimplex aquaticum</name>
    <dbReference type="NCBI Taxonomy" id="3026162"/>
    <lineage>
        <taxon>Archaea</taxon>
        <taxon>Methanobacteriati</taxon>
        <taxon>Methanobacteriota</taxon>
        <taxon>Stenosarchaea group</taxon>
        <taxon>Halobacteria</taxon>
        <taxon>Halobacteriales</taxon>
        <taxon>Haloarculaceae</taxon>
        <taxon>Halosimplex</taxon>
    </lineage>
</organism>
<keyword evidence="2" id="KW-1185">Reference proteome</keyword>
<evidence type="ECO:0000313" key="2">
    <source>
        <dbReference type="Proteomes" id="UP001596432"/>
    </source>
</evidence>
<protein>
    <submittedName>
        <fullName evidence="1">Uncharacterized protein</fullName>
    </submittedName>
</protein>
<dbReference type="AlphaFoldDB" id="A0ABD5YC62"/>
<gene>
    <name evidence="1" type="ORF">ACFQMA_25390</name>
</gene>
<reference evidence="1 2" key="1">
    <citation type="journal article" date="2019" name="Int. J. Syst. Evol. Microbiol.">
        <title>The Global Catalogue of Microorganisms (GCM) 10K type strain sequencing project: providing services to taxonomists for standard genome sequencing and annotation.</title>
        <authorList>
            <consortium name="The Broad Institute Genomics Platform"/>
            <consortium name="The Broad Institute Genome Sequencing Center for Infectious Disease"/>
            <person name="Wu L."/>
            <person name="Ma J."/>
        </authorList>
    </citation>
    <scope>NUCLEOTIDE SEQUENCE [LARGE SCALE GENOMIC DNA]</scope>
    <source>
        <strain evidence="1 2">XZYJT29</strain>
    </source>
</reference>
<evidence type="ECO:0000313" key="1">
    <source>
        <dbReference type="EMBL" id="MFC7143132.1"/>
    </source>
</evidence>
<dbReference type="EMBL" id="JBHTAS010000003">
    <property type="protein sequence ID" value="MFC7143132.1"/>
    <property type="molecule type" value="Genomic_DNA"/>
</dbReference>
<sequence>MAPMPRNASKSIPAPLTNVQNVVRLVRSIVDKLEILEGFEWERIELGWQPANEAPVFNGSCGDFVKVFE</sequence>